<keyword evidence="1" id="KW-1133">Transmembrane helix</keyword>
<sequence length="73" mass="7259">MENPRAIGLSALVFGAWCLSSTVEPLLAADATTSLDGLGAAAGTVGGCALALIGVAILRGWGEFDPERDGVDA</sequence>
<dbReference type="Pfam" id="PF25957">
    <property type="entry name" value="DUF7994"/>
    <property type="match status" value="1"/>
</dbReference>
<dbReference type="AlphaFoldDB" id="V4HLZ5"/>
<evidence type="ECO:0000313" key="2">
    <source>
        <dbReference type="EMBL" id="ESP88944.1"/>
    </source>
</evidence>
<comment type="caution">
    <text evidence="2">The sequence shown here is derived from an EMBL/GenBank/DDBJ whole genome shotgun (WGS) entry which is preliminary data.</text>
</comment>
<accession>V4HLZ5</accession>
<dbReference type="EMBL" id="ASGZ01000021">
    <property type="protein sequence ID" value="ESP88944.1"/>
    <property type="molecule type" value="Genomic_DNA"/>
</dbReference>
<feature type="transmembrane region" description="Helical" evidence="1">
    <location>
        <begin position="38"/>
        <end position="58"/>
    </location>
</feature>
<proteinExistence type="predicted"/>
<evidence type="ECO:0000313" key="3">
    <source>
        <dbReference type="Proteomes" id="UP000017840"/>
    </source>
</evidence>
<dbReference type="Proteomes" id="UP000017840">
    <property type="component" value="Unassembled WGS sequence"/>
</dbReference>
<keyword evidence="3" id="KW-1185">Reference proteome</keyword>
<organism evidence="2 3">
    <name type="scientific">Candidatus Halobonum tyrrellensis G22</name>
    <dbReference type="NCBI Taxonomy" id="1324957"/>
    <lineage>
        <taxon>Archaea</taxon>
        <taxon>Methanobacteriati</taxon>
        <taxon>Methanobacteriota</taxon>
        <taxon>Stenosarchaea group</taxon>
        <taxon>Halobacteria</taxon>
        <taxon>Halobacteriales</taxon>
        <taxon>Haloferacaceae</taxon>
        <taxon>Candidatus Halobonum</taxon>
    </lineage>
</organism>
<gene>
    <name evidence="2" type="ORF">K933_06658</name>
</gene>
<evidence type="ECO:0000256" key="1">
    <source>
        <dbReference type="SAM" id="Phobius"/>
    </source>
</evidence>
<reference evidence="2 3" key="1">
    <citation type="journal article" date="2013" name="Genome Announc.">
        <title>Draft Genome Sequence of 'Candidatus Halobonum tyrrellensis' Strain G22, Isolated from the Hypersaline Waters of Lake Tyrrell, Australia.</title>
        <authorList>
            <person name="Ugalde J.A."/>
            <person name="Narasingarao P."/>
            <person name="Kuo S."/>
            <person name="Podell S."/>
            <person name="Allen E.E."/>
        </authorList>
    </citation>
    <scope>NUCLEOTIDE SEQUENCE [LARGE SCALE GENOMIC DNA]</scope>
    <source>
        <strain evidence="2 3">G22</strain>
    </source>
</reference>
<keyword evidence="1" id="KW-0472">Membrane</keyword>
<name>V4HLZ5_9EURY</name>
<keyword evidence="1" id="KW-0812">Transmembrane</keyword>
<dbReference type="InterPro" id="IPR058307">
    <property type="entry name" value="DUF7994"/>
</dbReference>
<protein>
    <submittedName>
        <fullName evidence="2">Uncharacterized protein</fullName>
    </submittedName>
</protein>
<dbReference type="RefSeq" id="WP_023393919.1">
    <property type="nucleotide sequence ID" value="NZ_ASGZ01000021.1"/>
</dbReference>